<accession>A0AAJ8DZ78</accession>
<evidence type="ECO:0000256" key="1">
    <source>
        <dbReference type="SAM" id="SignalP"/>
    </source>
</evidence>
<feature type="chain" id="PRO_5044775896" evidence="1">
    <location>
        <begin position="23"/>
        <end position="96"/>
    </location>
</feature>
<dbReference type="RefSeq" id="XP_059600846.1">
    <property type="nucleotide sequence ID" value="XM_059748174.1"/>
</dbReference>
<dbReference type="VEuPathDB" id="FungiDB:An07g00650"/>
<evidence type="ECO:0000313" key="2">
    <source>
        <dbReference type="RefSeq" id="XP_059600846.1"/>
    </source>
</evidence>
<name>A0AAJ8DZ78_ASPNG</name>
<dbReference type="GeneID" id="84591248"/>
<sequence>MGFTTAILVLEMACSAWLNSEGGHPRRSPVRRSAVAIAQPLLGSTAKLLAGNALRLEPDLVVLGLNSFPHEGYSGVREVIPAEVEKDILILDWNRA</sequence>
<protein>
    <submittedName>
        <fullName evidence="2">Uncharacterized protein</fullName>
    </submittedName>
</protein>
<dbReference type="KEGG" id="ang:An07g00650"/>
<dbReference type="AlphaFoldDB" id="A0AAJ8DZ78"/>
<gene>
    <name evidence="2" type="ORF">An07g00650</name>
</gene>
<keyword evidence="1" id="KW-0732">Signal</keyword>
<reference evidence="2" key="2">
    <citation type="submission" date="2025-08" db="UniProtKB">
        <authorList>
            <consortium name="RefSeq"/>
        </authorList>
    </citation>
    <scope>IDENTIFICATION</scope>
</reference>
<organism evidence="2">
    <name type="scientific">Aspergillus niger</name>
    <dbReference type="NCBI Taxonomy" id="5061"/>
    <lineage>
        <taxon>Eukaryota</taxon>
        <taxon>Fungi</taxon>
        <taxon>Dikarya</taxon>
        <taxon>Ascomycota</taxon>
        <taxon>Pezizomycotina</taxon>
        <taxon>Eurotiomycetes</taxon>
        <taxon>Eurotiomycetidae</taxon>
        <taxon>Eurotiales</taxon>
        <taxon>Aspergillaceae</taxon>
        <taxon>Aspergillus</taxon>
        <taxon>Aspergillus subgen. Circumdati</taxon>
    </lineage>
</organism>
<proteinExistence type="predicted"/>
<reference evidence="2" key="1">
    <citation type="submission" date="2025-02" db="EMBL/GenBank/DDBJ databases">
        <authorList>
            <consortium name="NCBI Genome Project"/>
        </authorList>
    </citation>
    <scope>NUCLEOTIDE SEQUENCE</scope>
</reference>
<feature type="signal peptide" evidence="1">
    <location>
        <begin position="1"/>
        <end position="22"/>
    </location>
</feature>